<dbReference type="Proteomes" id="UP000194841">
    <property type="component" value="Unassembled WGS sequence"/>
</dbReference>
<comment type="caution">
    <text evidence="3">The sequence shown here is derived from an EMBL/GenBank/DDBJ whole genome shotgun (WGS) entry which is preliminary data.</text>
</comment>
<evidence type="ECO:0000313" key="4">
    <source>
        <dbReference type="Proteomes" id="UP000194841"/>
    </source>
</evidence>
<protein>
    <submittedName>
        <fullName evidence="3">Helix-turn-helix transcriptional regulator</fullName>
    </submittedName>
</protein>
<dbReference type="PRINTS" id="PR00038">
    <property type="entry name" value="HTHLUXR"/>
</dbReference>
<dbReference type="AlphaFoldDB" id="A0A244CW21"/>
<feature type="domain" description="HTH luxR-type" evidence="2">
    <location>
        <begin position="131"/>
        <end position="196"/>
    </location>
</feature>
<dbReference type="PANTHER" id="PTHR43214">
    <property type="entry name" value="TWO-COMPONENT RESPONSE REGULATOR"/>
    <property type="match status" value="1"/>
</dbReference>
<dbReference type="Gene3D" id="1.10.10.10">
    <property type="entry name" value="Winged helix-like DNA-binding domain superfamily/Winged helix DNA-binding domain"/>
    <property type="match status" value="1"/>
</dbReference>
<keyword evidence="4" id="KW-1185">Reference proteome</keyword>
<dbReference type="GO" id="GO:0003677">
    <property type="term" value="F:DNA binding"/>
    <property type="evidence" value="ECO:0007669"/>
    <property type="project" value="UniProtKB-KW"/>
</dbReference>
<dbReference type="PANTHER" id="PTHR43214:SF38">
    <property type="entry name" value="NITRATE_NITRITE RESPONSE REGULATOR PROTEIN NARL"/>
    <property type="match status" value="1"/>
</dbReference>
<dbReference type="SMART" id="SM00421">
    <property type="entry name" value="HTH_LUXR"/>
    <property type="match status" value="1"/>
</dbReference>
<dbReference type="CDD" id="cd06170">
    <property type="entry name" value="LuxR_C_like"/>
    <property type="match status" value="1"/>
</dbReference>
<dbReference type="Gene3D" id="3.40.50.2300">
    <property type="match status" value="1"/>
</dbReference>
<evidence type="ECO:0000259" key="2">
    <source>
        <dbReference type="PROSITE" id="PS50043"/>
    </source>
</evidence>
<dbReference type="EMBL" id="MWPV01000001">
    <property type="protein sequence ID" value="OUL59788.1"/>
    <property type="molecule type" value="Genomic_DNA"/>
</dbReference>
<reference evidence="3 4" key="1">
    <citation type="submission" date="2017-02" db="EMBL/GenBank/DDBJ databases">
        <title>Pseudoalteromonas ulvae TC14 Genome.</title>
        <authorList>
            <person name="Molmeret M."/>
        </authorList>
    </citation>
    <scope>NUCLEOTIDE SEQUENCE [LARGE SCALE GENOMIC DNA]</scope>
    <source>
        <strain evidence="3">TC14</strain>
    </source>
</reference>
<evidence type="ECO:0000313" key="3">
    <source>
        <dbReference type="EMBL" id="OUL59788.1"/>
    </source>
</evidence>
<name>A0A244CW21_PSEDV</name>
<dbReference type="SUPFAM" id="SSF46894">
    <property type="entry name" value="C-terminal effector domain of the bipartite response regulators"/>
    <property type="match status" value="1"/>
</dbReference>
<gene>
    <name evidence="3" type="ORF">B1199_02065</name>
</gene>
<proteinExistence type="predicted"/>
<dbReference type="InterPro" id="IPR049151">
    <property type="entry name" value="CsgD-like_REC"/>
</dbReference>
<dbReference type="Pfam" id="PF00196">
    <property type="entry name" value="GerE"/>
    <property type="match status" value="1"/>
</dbReference>
<dbReference type="GO" id="GO:0006355">
    <property type="term" value="P:regulation of DNA-templated transcription"/>
    <property type="evidence" value="ECO:0007669"/>
    <property type="project" value="InterPro"/>
</dbReference>
<accession>A0A244CW21</accession>
<dbReference type="PROSITE" id="PS00622">
    <property type="entry name" value="HTH_LUXR_1"/>
    <property type="match status" value="1"/>
</dbReference>
<sequence>MNVLLKVLETMCCNVKVDTNLPELNEAKQDNLYLICARDTPWNDMLPAHLMLLARDHRVIIYNAKHEEISEQLLLMANVKGVFYHNDTPDILLKGISKILNDELWFKRSSICKAFGNLLAQQPKYAASEQSNDSLEKLTKRERTIIHLISQGAKNKDVAEKLHISDHTVKTHLYSAFRKTNARNRIELVNWAQKFLPCALQHGAPASHINP</sequence>
<dbReference type="InterPro" id="IPR000792">
    <property type="entry name" value="Tscrpt_reg_LuxR_C"/>
</dbReference>
<dbReference type="Pfam" id="PF21155">
    <property type="entry name" value="VpsT-like_REC"/>
    <property type="match status" value="1"/>
</dbReference>
<dbReference type="InterPro" id="IPR036388">
    <property type="entry name" value="WH-like_DNA-bd_sf"/>
</dbReference>
<evidence type="ECO:0000256" key="1">
    <source>
        <dbReference type="ARBA" id="ARBA00023125"/>
    </source>
</evidence>
<organism evidence="3 4">
    <name type="scientific">Pseudoalteromonas ulvae</name>
    <dbReference type="NCBI Taxonomy" id="107327"/>
    <lineage>
        <taxon>Bacteria</taxon>
        <taxon>Pseudomonadati</taxon>
        <taxon>Pseudomonadota</taxon>
        <taxon>Gammaproteobacteria</taxon>
        <taxon>Alteromonadales</taxon>
        <taxon>Pseudoalteromonadaceae</taxon>
        <taxon>Pseudoalteromonas</taxon>
    </lineage>
</organism>
<keyword evidence="1" id="KW-0238">DNA-binding</keyword>
<dbReference type="InterPro" id="IPR039420">
    <property type="entry name" value="WalR-like"/>
</dbReference>
<dbReference type="PROSITE" id="PS50043">
    <property type="entry name" value="HTH_LUXR_2"/>
    <property type="match status" value="1"/>
</dbReference>
<dbReference type="OrthoDB" id="561214at2"/>
<dbReference type="InterPro" id="IPR016032">
    <property type="entry name" value="Sig_transdc_resp-reg_C-effctor"/>
</dbReference>